<dbReference type="InterPro" id="IPR000637">
    <property type="entry name" value="HMGI/Y_DNA-bd_CS"/>
</dbReference>
<feature type="region of interest" description="Disordered" evidence="3">
    <location>
        <begin position="763"/>
        <end position="854"/>
    </location>
</feature>
<keyword evidence="2" id="KW-0539">Nucleus</keyword>
<dbReference type="STRING" id="694573.A0A194V2I4"/>
<feature type="compositionally biased region" description="Polar residues" evidence="3">
    <location>
        <begin position="631"/>
        <end position="642"/>
    </location>
</feature>
<dbReference type="GO" id="GO:0005634">
    <property type="term" value="C:nucleus"/>
    <property type="evidence" value="ECO:0007669"/>
    <property type="project" value="UniProtKB-SubCell"/>
</dbReference>
<feature type="compositionally biased region" description="Basic and acidic residues" evidence="3">
    <location>
        <begin position="513"/>
        <end position="523"/>
    </location>
</feature>
<feature type="region of interest" description="Disordered" evidence="3">
    <location>
        <begin position="1"/>
        <end position="36"/>
    </location>
</feature>
<dbReference type="GO" id="GO:0046982">
    <property type="term" value="F:protein heterodimerization activity"/>
    <property type="evidence" value="ECO:0007669"/>
    <property type="project" value="InterPro"/>
</dbReference>
<dbReference type="Gene3D" id="1.10.20.10">
    <property type="entry name" value="Histone, subunit A"/>
    <property type="match status" value="1"/>
</dbReference>
<evidence type="ECO:0000256" key="2">
    <source>
        <dbReference type="ARBA" id="ARBA00023242"/>
    </source>
</evidence>
<dbReference type="InterPro" id="IPR018465">
    <property type="entry name" value="Scm3/HJURP"/>
</dbReference>
<evidence type="ECO:0000313" key="5">
    <source>
        <dbReference type="Proteomes" id="UP000078576"/>
    </source>
</evidence>
<dbReference type="OrthoDB" id="2420608at2759"/>
<dbReference type="EMBL" id="KN714709">
    <property type="protein sequence ID" value="KUI58142.1"/>
    <property type="molecule type" value="Genomic_DNA"/>
</dbReference>
<keyword evidence="5" id="KW-1185">Reference proteome</keyword>
<protein>
    <submittedName>
        <fullName evidence="4">Uncharacterized protein</fullName>
    </submittedName>
</protein>
<feature type="compositionally biased region" description="Polar residues" evidence="3">
    <location>
        <begin position="269"/>
        <end position="283"/>
    </location>
</feature>
<evidence type="ECO:0000313" key="4">
    <source>
        <dbReference type="EMBL" id="KUI58142.1"/>
    </source>
</evidence>
<dbReference type="PROSITE" id="PS00354">
    <property type="entry name" value="HMGI_Y"/>
    <property type="match status" value="1"/>
</dbReference>
<feature type="compositionally biased region" description="Polar residues" evidence="3">
    <location>
        <begin position="766"/>
        <end position="779"/>
    </location>
</feature>
<feature type="compositionally biased region" description="Low complexity" evidence="3">
    <location>
        <begin position="720"/>
        <end position="734"/>
    </location>
</feature>
<evidence type="ECO:0000256" key="3">
    <source>
        <dbReference type="SAM" id="MobiDB-lite"/>
    </source>
</evidence>
<accession>A0A194V2I4</accession>
<feature type="compositionally biased region" description="Basic and acidic residues" evidence="3">
    <location>
        <begin position="251"/>
        <end position="267"/>
    </location>
</feature>
<feature type="compositionally biased region" description="Basic and acidic residues" evidence="3">
    <location>
        <begin position="807"/>
        <end position="818"/>
    </location>
</feature>
<feature type="compositionally biased region" description="Low complexity" evidence="3">
    <location>
        <begin position="693"/>
        <end position="708"/>
    </location>
</feature>
<name>A0A194V2I4_CYTMA</name>
<feature type="compositionally biased region" description="Basic and acidic residues" evidence="3">
    <location>
        <begin position="680"/>
        <end position="690"/>
    </location>
</feature>
<gene>
    <name evidence="4" type="ORF">VP1G_05433</name>
</gene>
<comment type="subcellular location">
    <subcellularLocation>
        <location evidence="1">Nucleus</location>
    </subcellularLocation>
</comment>
<dbReference type="GO" id="GO:0042393">
    <property type="term" value="F:histone binding"/>
    <property type="evidence" value="ECO:0007669"/>
    <property type="project" value="InterPro"/>
</dbReference>
<reference evidence="5" key="1">
    <citation type="submission" date="2014-12" db="EMBL/GenBank/DDBJ databases">
        <title>Genome Sequence of Valsa Canker Pathogens Uncovers a Specific Adaption of Colonization on Woody Bark.</title>
        <authorList>
            <person name="Yin Z."/>
            <person name="Liu H."/>
            <person name="Gao X."/>
            <person name="Li Z."/>
            <person name="Song N."/>
            <person name="Ke X."/>
            <person name="Dai Q."/>
            <person name="Wu Y."/>
            <person name="Sun Y."/>
            <person name="Xu J.-R."/>
            <person name="Kang Z.K."/>
            <person name="Wang L."/>
            <person name="Huang L."/>
        </authorList>
    </citation>
    <scope>NUCLEOTIDE SEQUENCE [LARGE SCALE GENOMIC DNA]</scope>
    <source>
        <strain evidence="5">SXYL134</strain>
    </source>
</reference>
<feature type="region of interest" description="Disordered" evidence="3">
    <location>
        <begin position="85"/>
        <end position="126"/>
    </location>
</feature>
<feature type="region of interest" description="Disordered" evidence="3">
    <location>
        <begin position="428"/>
        <end position="741"/>
    </location>
</feature>
<dbReference type="InterPro" id="IPR009072">
    <property type="entry name" value="Histone-fold"/>
</dbReference>
<feature type="compositionally biased region" description="Basic and acidic residues" evidence="3">
    <location>
        <begin position="365"/>
        <end position="374"/>
    </location>
</feature>
<feature type="compositionally biased region" description="Basic residues" evidence="3">
    <location>
        <begin position="539"/>
        <end position="548"/>
    </location>
</feature>
<feature type="compositionally biased region" description="Basic and acidic residues" evidence="3">
    <location>
        <begin position="26"/>
        <end position="36"/>
    </location>
</feature>
<dbReference type="Proteomes" id="UP000078576">
    <property type="component" value="Unassembled WGS sequence"/>
</dbReference>
<feature type="compositionally biased region" description="Basic and acidic residues" evidence="3">
    <location>
        <begin position="556"/>
        <end position="578"/>
    </location>
</feature>
<dbReference type="Pfam" id="PF10384">
    <property type="entry name" value="Scm3"/>
    <property type="match status" value="1"/>
</dbReference>
<proteinExistence type="predicted"/>
<dbReference type="PANTHER" id="PTHR15992">
    <property type="entry name" value="HOLLIDAY JUNCTION RECOGNITION PROTEIN"/>
    <property type="match status" value="1"/>
</dbReference>
<dbReference type="AlphaFoldDB" id="A0A194V2I4"/>
<sequence>MEPPTKRQRVGLGSTATQEDEDELDFDPKELNQRRDPAFQLEQARDRAAYKLKSRFENIFAKYERDFTGVGDEIDLRTGQVVVDNGHLESMRSVKDTGDGEEDDEDSEQEEERIMHGEKVAGSIPSDAVMRKDPWAVAGASLNRSSLSPMMGGPPRLSSMMFTGGNAFMTPPRSFDSFDSGASLSLDPTWQAPDLPRSAFLGNSFGGPGRQYGFGMGASAKKVIRSTLTAPRDRDEEDEDVLLGVSGNVPKQKEPVKESPLIKEKFPTVDSSPHNDSGLNQLIQEVIENIPETPPSVQKPIASKTGTLRQLSARKMPTQPKVETKKRPRGRPRKDTGENHKMGSNGATLDVSKEDVSAESPTESIKARRNDRPLAGRAGTIAQANGPGQKNSSFQEGDLEVYQDVTGMPIDKSRGQALYVNIESRNIKRNGPQDWPHAKMAHKKSIGPGKQHAKPPTVQEKFEKNVIDPTFTFSDEETLPPRTAGKHRRKSEPAKPDALQVLQASQPNLQRLPIDKRLFERNIVDPSYAFSDEDNLLPRRAKTTKRQPKSAVRAKLSPEGDSSARRQSDDGRVSEPKGTHNVPSKRKGRRQSTHSAHKPDAAVDTPVDGTAGSVASNALPAEISVHEEQSVDQAAESSNSVLCPTVKRRPGRPRRPGVERVASPELGEFTIPDADADTPEVGHDKARTEETLPAAAIHAPPQQPTTPQSKSKAADRTTPSSSSSSKPGLISLLSDTEDEEDEISFDLSAFTPSGHHRILAHRSQHPHNTSPHMSTNSTASKKKRASGLLFGPSSTSKIRTHRTPGSKGKEGKGERRDSTNSLARSVVKVRRESFRAPSPAGSVVQTPGGTKRRCGEDGFRCDRDFCFVCISI</sequence>
<feature type="compositionally biased region" description="Basic residues" evidence="3">
    <location>
        <begin position="646"/>
        <end position="655"/>
    </location>
</feature>
<feature type="region of interest" description="Disordered" evidence="3">
    <location>
        <begin position="228"/>
        <end position="397"/>
    </location>
</feature>
<evidence type="ECO:0000256" key="1">
    <source>
        <dbReference type="ARBA" id="ARBA00004123"/>
    </source>
</evidence>
<organism evidence="4 5">
    <name type="scientific">Cytospora mali</name>
    <name type="common">Apple Valsa canker fungus</name>
    <name type="synonym">Valsa mali</name>
    <dbReference type="NCBI Taxonomy" id="578113"/>
    <lineage>
        <taxon>Eukaryota</taxon>
        <taxon>Fungi</taxon>
        <taxon>Dikarya</taxon>
        <taxon>Ascomycota</taxon>
        <taxon>Pezizomycotina</taxon>
        <taxon>Sordariomycetes</taxon>
        <taxon>Sordariomycetidae</taxon>
        <taxon>Diaporthales</taxon>
        <taxon>Cytosporaceae</taxon>
        <taxon>Cytospora</taxon>
    </lineage>
</organism>
<feature type="compositionally biased region" description="Basic residues" evidence="3">
    <location>
        <begin position="583"/>
        <end position="596"/>
    </location>
</feature>
<feature type="compositionally biased region" description="Acidic residues" evidence="3">
    <location>
        <begin position="99"/>
        <end position="111"/>
    </location>
</feature>
<dbReference type="GO" id="GO:0006355">
    <property type="term" value="P:regulation of DNA-templated transcription"/>
    <property type="evidence" value="ECO:0007669"/>
    <property type="project" value="InterPro"/>
</dbReference>
<dbReference type="PANTHER" id="PTHR15992:SF5">
    <property type="entry name" value="HOLLIDAY JUNCTION RECOGNITION PROTEIN"/>
    <property type="match status" value="1"/>
</dbReference>
<feature type="compositionally biased region" description="Basic and acidic residues" evidence="3">
    <location>
        <begin position="86"/>
        <end position="98"/>
    </location>
</feature>
<feature type="compositionally biased region" description="Polar residues" evidence="3">
    <location>
        <begin position="382"/>
        <end position="395"/>
    </location>
</feature>